<proteinExistence type="predicted"/>
<dbReference type="RefSeq" id="XP_033400538.1">
    <property type="nucleotide sequence ID" value="XM_033538002.1"/>
</dbReference>
<keyword evidence="4" id="KW-1185">Reference proteome</keyword>
<dbReference type="InterPro" id="IPR016040">
    <property type="entry name" value="NAD(P)-bd_dom"/>
</dbReference>
<dbReference type="SUPFAM" id="SSF51735">
    <property type="entry name" value="NAD(P)-binding Rossmann-fold domains"/>
    <property type="match status" value="1"/>
</dbReference>
<dbReference type="InterPro" id="IPR001509">
    <property type="entry name" value="Epimerase_deHydtase"/>
</dbReference>
<dbReference type="GO" id="GO:0005737">
    <property type="term" value="C:cytoplasm"/>
    <property type="evidence" value="ECO:0007669"/>
    <property type="project" value="TreeGrafter"/>
</dbReference>
<evidence type="ECO:0000313" key="3">
    <source>
        <dbReference type="EMBL" id="KAF2144826.1"/>
    </source>
</evidence>
<evidence type="ECO:0008006" key="5">
    <source>
        <dbReference type="Google" id="ProtNLM"/>
    </source>
</evidence>
<evidence type="ECO:0000259" key="1">
    <source>
        <dbReference type="Pfam" id="PF01370"/>
    </source>
</evidence>
<dbReference type="GeneID" id="54295498"/>
<dbReference type="InterPro" id="IPR036291">
    <property type="entry name" value="NAD(P)-bd_dom_sf"/>
</dbReference>
<dbReference type="OrthoDB" id="2130169at2759"/>
<sequence>MAPRIFLTGTTGYIGGTVLDTLVSRHPEYDITVLLRNPPAGFADRYPAVKVIRGDYDSTDILTQAASDADVVVHSGDSDHEPSIRAIIAGLLSRSTPSFLIHLGGSGIISDWQEDRPHGDLNPKAWSDVEDIDNIWSLDDKALHRNVDKIIQQAWAEHGQKLKTAIVCPPDIYGKGRGPGRTRSVYVPMFYKEILDVGAPFYTASGTNTRSFVHIDDLMTVYLKLVEAAVNGGQGAEWGHEGYYFTSTQELNQLEIARATGRILKNKSLLSTEETKQLPFDQVNQMLKHPVFGVIGRYMFASNSRSRSDRARKLFGYKAVAPSFLDCLEEDLDYAIQK</sequence>
<dbReference type="PANTHER" id="PTHR48079:SF6">
    <property type="entry name" value="NAD(P)-BINDING DOMAIN-CONTAINING PROTEIN-RELATED"/>
    <property type="match status" value="1"/>
</dbReference>
<gene>
    <name evidence="3" type="ORF">K452DRAFT_245996</name>
</gene>
<evidence type="ECO:0000313" key="4">
    <source>
        <dbReference type="Proteomes" id="UP000799438"/>
    </source>
</evidence>
<feature type="domain" description="NAD(P)-binding" evidence="2">
    <location>
        <begin position="9"/>
        <end position="89"/>
    </location>
</feature>
<dbReference type="Pfam" id="PF01370">
    <property type="entry name" value="Epimerase"/>
    <property type="match status" value="1"/>
</dbReference>
<dbReference type="Gene3D" id="3.40.50.720">
    <property type="entry name" value="NAD(P)-binding Rossmann-like Domain"/>
    <property type="match status" value="2"/>
</dbReference>
<reference evidence="3" key="1">
    <citation type="journal article" date="2020" name="Stud. Mycol.">
        <title>101 Dothideomycetes genomes: a test case for predicting lifestyles and emergence of pathogens.</title>
        <authorList>
            <person name="Haridas S."/>
            <person name="Albert R."/>
            <person name="Binder M."/>
            <person name="Bloem J."/>
            <person name="Labutti K."/>
            <person name="Salamov A."/>
            <person name="Andreopoulos B."/>
            <person name="Baker S."/>
            <person name="Barry K."/>
            <person name="Bills G."/>
            <person name="Bluhm B."/>
            <person name="Cannon C."/>
            <person name="Castanera R."/>
            <person name="Culley D."/>
            <person name="Daum C."/>
            <person name="Ezra D."/>
            <person name="Gonzalez J."/>
            <person name="Henrissat B."/>
            <person name="Kuo A."/>
            <person name="Liang C."/>
            <person name="Lipzen A."/>
            <person name="Lutzoni F."/>
            <person name="Magnuson J."/>
            <person name="Mondo S."/>
            <person name="Nolan M."/>
            <person name="Ohm R."/>
            <person name="Pangilinan J."/>
            <person name="Park H.-J."/>
            <person name="Ramirez L."/>
            <person name="Alfaro M."/>
            <person name="Sun H."/>
            <person name="Tritt A."/>
            <person name="Yoshinaga Y."/>
            <person name="Zwiers L.-H."/>
            <person name="Turgeon B."/>
            <person name="Goodwin S."/>
            <person name="Spatafora J."/>
            <person name="Crous P."/>
            <person name="Grigoriev I."/>
        </authorList>
    </citation>
    <scope>NUCLEOTIDE SEQUENCE</scope>
    <source>
        <strain evidence="3">CBS 121167</strain>
    </source>
</reference>
<dbReference type="Pfam" id="PF13460">
    <property type="entry name" value="NAD_binding_10"/>
    <property type="match status" value="1"/>
</dbReference>
<dbReference type="AlphaFoldDB" id="A0A6A6BLA7"/>
<protein>
    <recommendedName>
        <fullName evidence="5">NAD(P)-binding domain-containing protein</fullName>
    </recommendedName>
</protein>
<accession>A0A6A6BLA7</accession>
<feature type="domain" description="NAD-dependent epimerase/dehydratase" evidence="1">
    <location>
        <begin position="149"/>
        <end position="235"/>
    </location>
</feature>
<dbReference type="InterPro" id="IPR051783">
    <property type="entry name" value="NAD(P)-dependent_oxidoreduct"/>
</dbReference>
<name>A0A6A6BLA7_9PEZI</name>
<organism evidence="3 4">
    <name type="scientific">Aplosporella prunicola CBS 121167</name>
    <dbReference type="NCBI Taxonomy" id="1176127"/>
    <lineage>
        <taxon>Eukaryota</taxon>
        <taxon>Fungi</taxon>
        <taxon>Dikarya</taxon>
        <taxon>Ascomycota</taxon>
        <taxon>Pezizomycotina</taxon>
        <taxon>Dothideomycetes</taxon>
        <taxon>Dothideomycetes incertae sedis</taxon>
        <taxon>Botryosphaeriales</taxon>
        <taxon>Aplosporellaceae</taxon>
        <taxon>Aplosporella</taxon>
    </lineage>
</organism>
<dbReference type="Proteomes" id="UP000799438">
    <property type="component" value="Unassembled WGS sequence"/>
</dbReference>
<dbReference type="GO" id="GO:0004029">
    <property type="term" value="F:aldehyde dehydrogenase (NAD+) activity"/>
    <property type="evidence" value="ECO:0007669"/>
    <property type="project" value="TreeGrafter"/>
</dbReference>
<evidence type="ECO:0000259" key="2">
    <source>
        <dbReference type="Pfam" id="PF13460"/>
    </source>
</evidence>
<dbReference type="PANTHER" id="PTHR48079">
    <property type="entry name" value="PROTEIN YEEZ"/>
    <property type="match status" value="1"/>
</dbReference>
<dbReference type="EMBL" id="ML995479">
    <property type="protein sequence ID" value="KAF2144826.1"/>
    <property type="molecule type" value="Genomic_DNA"/>
</dbReference>